<accession>A0AAN6MC19</accession>
<keyword evidence="1" id="KW-0521">NADP</keyword>
<evidence type="ECO:0000313" key="4">
    <source>
        <dbReference type="EMBL" id="KAK3897960.1"/>
    </source>
</evidence>
<sequence length="195" mass="22245">KLSILSAIRLAGLPYTLIDIGVWYQVFIPRLPSGRTDHARMPYIDDRIVGDGAQPFALTDLRDVGAYVAQIVGDPRTLNRRVFVYTEVLSMNEMWEVMERVSGEEPERGYEVIESCRQRLEASSEPLTHPSNIADVATFNMGQYRISWCIREDSTPKYANYLGYLDIWDLFPAFPRGKSLRQFYAEVVWGQSAGV</sequence>
<dbReference type="AlphaFoldDB" id="A0AAN6MC19"/>
<organism evidence="4 5">
    <name type="scientific">Staphylotrichum tortipilum</name>
    <dbReference type="NCBI Taxonomy" id="2831512"/>
    <lineage>
        <taxon>Eukaryota</taxon>
        <taxon>Fungi</taxon>
        <taxon>Dikarya</taxon>
        <taxon>Ascomycota</taxon>
        <taxon>Pezizomycotina</taxon>
        <taxon>Sordariomycetes</taxon>
        <taxon>Sordariomycetidae</taxon>
        <taxon>Sordariales</taxon>
        <taxon>Chaetomiaceae</taxon>
        <taxon>Staphylotrichum</taxon>
    </lineage>
</organism>
<reference evidence="4" key="2">
    <citation type="submission" date="2023-05" db="EMBL/GenBank/DDBJ databases">
        <authorList>
            <consortium name="Lawrence Berkeley National Laboratory"/>
            <person name="Steindorff A."/>
            <person name="Hensen N."/>
            <person name="Bonometti L."/>
            <person name="Westerberg I."/>
            <person name="Brannstrom I.O."/>
            <person name="Guillou S."/>
            <person name="Cros-Aarteil S."/>
            <person name="Calhoun S."/>
            <person name="Haridas S."/>
            <person name="Kuo A."/>
            <person name="Mondo S."/>
            <person name="Pangilinan J."/>
            <person name="Riley R."/>
            <person name="Labutti K."/>
            <person name="Andreopoulos B."/>
            <person name="Lipzen A."/>
            <person name="Chen C."/>
            <person name="Yanf M."/>
            <person name="Daum C."/>
            <person name="Ng V."/>
            <person name="Clum A."/>
            <person name="Ohm R."/>
            <person name="Martin F."/>
            <person name="Silar P."/>
            <person name="Natvig D."/>
            <person name="Lalanne C."/>
            <person name="Gautier V."/>
            <person name="Ament-Velasquez S.L."/>
            <person name="Kruys A."/>
            <person name="Hutchinson M.I."/>
            <person name="Powell A.J."/>
            <person name="Barry K."/>
            <person name="Miller A.N."/>
            <person name="Grigoriev I.V."/>
            <person name="Debuchy R."/>
            <person name="Gladieux P."/>
            <person name="Thoren M.H."/>
            <person name="Johannesson H."/>
        </authorList>
    </citation>
    <scope>NUCLEOTIDE SEQUENCE</scope>
    <source>
        <strain evidence="4">CBS 103.79</strain>
    </source>
</reference>
<dbReference type="Gene3D" id="3.90.25.10">
    <property type="entry name" value="UDP-galactose 4-epimerase, domain 1"/>
    <property type="match status" value="1"/>
</dbReference>
<dbReference type="PANTHER" id="PTHR47706:SF9">
    <property type="entry name" value="NMRA-LIKE DOMAIN-CONTAINING PROTEIN-RELATED"/>
    <property type="match status" value="1"/>
</dbReference>
<reference evidence="4" key="1">
    <citation type="journal article" date="2023" name="Mol. Phylogenet. Evol.">
        <title>Genome-scale phylogeny and comparative genomics of the fungal order Sordariales.</title>
        <authorList>
            <person name="Hensen N."/>
            <person name="Bonometti L."/>
            <person name="Westerberg I."/>
            <person name="Brannstrom I.O."/>
            <person name="Guillou S."/>
            <person name="Cros-Aarteil S."/>
            <person name="Calhoun S."/>
            <person name="Haridas S."/>
            <person name="Kuo A."/>
            <person name="Mondo S."/>
            <person name="Pangilinan J."/>
            <person name="Riley R."/>
            <person name="LaButti K."/>
            <person name="Andreopoulos B."/>
            <person name="Lipzen A."/>
            <person name="Chen C."/>
            <person name="Yan M."/>
            <person name="Daum C."/>
            <person name="Ng V."/>
            <person name="Clum A."/>
            <person name="Steindorff A."/>
            <person name="Ohm R.A."/>
            <person name="Martin F."/>
            <person name="Silar P."/>
            <person name="Natvig D.O."/>
            <person name="Lalanne C."/>
            <person name="Gautier V."/>
            <person name="Ament-Velasquez S.L."/>
            <person name="Kruys A."/>
            <person name="Hutchinson M.I."/>
            <person name="Powell A.J."/>
            <person name="Barry K."/>
            <person name="Miller A.N."/>
            <person name="Grigoriev I.V."/>
            <person name="Debuchy R."/>
            <person name="Gladieux P."/>
            <person name="Hiltunen Thoren M."/>
            <person name="Johannesson H."/>
        </authorList>
    </citation>
    <scope>NUCLEOTIDE SEQUENCE</scope>
    <source>
        <strain evidence="4">CBS 103.79</strain>
    </source>
</reference>
<evidence type="ECO:0000259" key="3">
    <source>
        <dbReference type="Pfam" id="PF05368"/>
    </source>
</evidence>
<dbReference type="InterPro" id="IPR008030">
    <property type="entry name" value="NmrA-like"/>
</dbReference>
<dbReference type="EMBL" id="MU856031">
    <property type="protein sequence ID" value="KAK3897960.1"/>
    <property type="molecule type" value="Genomic_DNA"/>
</dbReference>
<evidence type="ECO:0000256" key="2">
    <source>
        <dbReference type="ARBA" id="ARBA00023002"/>
    </source>
</evidence>
<proteinExistence type="predicted"/>
<name>A0AAN6MC19_9PEZI</name>
<gene>
    <name evidence="4" type="ORF">C8A05DRAFT_38461</name>
</gene>
<evidence type="ECO:0000256" key="1">
    <source>
        <dbReference type="ARBA" id="ARBA00022857"/>
    </source>
</evidence>
<evidence type="ECO:0000313" key="5">
    <source>
        <dbReference type="Proteomes" id="UP001303889"/>
    </source>
</evidence>
<feature type="domain" description="NmrA-like" evidence="3">
    <location>
        <begin position="1"/>
        <end position="155"/>
    </location>
</feature>
<dbReference type="Pfam" id="PF05368">
    <property type="entry name" value="NmrA"/>
    <property type="match status" value="1"/>
</dbReference>
<feature type="non-terminal residue" evidence="4">
    <location>
        <position position="1"/>
    </location>
</feature>
<dbReference type="InterPro" id="IPR051609">
    <property type="entry name" value="NmrA/Isoflavone_reductase-like"/>
</dbReference>
<dbReference type="SUPFAM" id="SSF51735">
    <property type="entry name" value="NAD(P)-binding Rossmann-fold domains"/>
    <property type="match status" value="1"/>
</dbReference>
<protein>
    <recommendedName>
        <fullName evidence="3">NmrA-like domain-containing protein</fullName>
    </recommendedName>
</protein>
<keyword evidence="5" id="KW-1185">Reference proteome</keyword>
<dbReference type="PANTHER" id="PTHR47706">
    <property type="entry name" value="NMRA-LIKE FAMILY PROTEIN"/>
    <property type="match status" value="1"/>
</dbReference>
<dbReference type="GO" id="GO:0016491">
    <property type="term" value="F:oxidoreductase activity"/>
    <property type="evidence" value="ECO:0007669"/>
    <property type="project" value="UniProtKB-KW"/>
</dbReference>
<keyword evidence="2" id="KW-0560">Oxidoreductase</keyword>
<dbReference type="InterPro" id="IPR036291">
    <property type="entry name" value="NAD(P)-bd_dom_sf"/>
</dbReference>
<comment type="caution">
    <text evidence="4">The sequence shown here is derived from an EMBL/GenBank/DDBJ whole genome shotgun (WGS) entry which is preliminary data.</text>
</comment>
<dbReference type="Gene3D" id="3.40.50.720">
    <property type="entry name" value="NAD(P)-binding Rossmann-like Domain"/>
    <property type="match status" value="1"/>
</dbReference>
<dbReference type="Proteomes" id="UP001303889">
    <property type="component" value="Unassembled WGS sequence"/>
</dbReference>